<feature type="transmembrane region" description="Helical" evidence="1">
    <location>
        <begin position="228"/>
        <end position="251"/>
    </location>
</feature>
<sequence length="252" mass="28180">MSGLEIIGGAVAIIQLLEYGKRARSCFLDLVKKADNPAESLEELSNYVESIIDHAKSIKAESSELAPIGVALRRCIKNSLALEAMLKKIRLDIAKNGRGKSKGRIWMVATWKWREKEIENAWNEIHDSITTLQFFVSCGNRNILHRIEGGLGSLKLPRENILRPSGSVPDLRIVPSDCLQTDPHSRADSFANMVLSRYSTVPTRNPYFVGRRKLLAHMTRILQPGDEYMIRTAIYGLGGIGYVISTVLVSFR</sequence>
<keyword evidence="1" id="KW-0472">Membrane</keyword>
<dbReference type="AlphaFoldDB" id="A0A6A6H9W2"/>
<protein>
    <submittedName>
        <fullName evidence="2">Uncharacterized protein</fullName>
    </submittedName>
</protein>
<keyword evidence="1" id="KW-0812">Transmembrane</keyword>
<evidence type="ECO:0000313" key="2">
    <source>
        <dbReference type="EMBL" id="KAF2234649.1"/>
    </source>
</evidence>
<proteinExistence type="predicted"/>
<evidence type="ECO:0000313" key="3">
    <source>
        <dbReference type="Proteomes" id="UP000800092"/>
    </source>
</evidence>
<accession>A0A6A6H9W2</accession>
<gene>
    <name evidence="2" type="ORF">EV356DRAFT_149251</name>
</gene>
<dbReference type="EMBL" id="ML991797">
    <property type="protein sequence ID" value="KAF2234649.1"/>
    <property type="molecule type" value="Genomic_DNA"/>
</dbReference>
<reference evidence="2" key="1">
    <citation type="journal article" date="2020" name="Stud. Mycol.">
        <title>101 Dothideomycetes genomes: a test case for predicting lifestyles and emergence of pathogens.</title>
        <authorList>
            <person name="Haridas S."/>
            <person name="Albert R."/>
            <person name="Binder M."/>
            <person name="Bloem J."/>
            <person name="Labutti K."/>
            <person name="Salamov A."/>
            <person name="Andreopoulos B."/>
            <person name="Baker S."/>
            <person name="Barry K."/>
            <person name="Bills G."/>
            <person name="Bluhm B."/>
            <person name="Cannon C."/>
            <person name="Castanera R."/>
            <person name="Culley D."/>
            <person name="Daum C."/>
            <person name="Ezra D."/>
            <person name="Gonzalez J."/>
            <person name="Henrissat B."/>
            <person name="Kuo A."/>
            <person name="Liang C."/>
            <person name="Lipzen A."/>
            <person name="Lutzoni F."/>
            <person name="Magnuson J."/>
            <person name="Mondo S."/>
            <person name="Nolan M."/>
            <person name="Ohm R."/>
            <person name="Pangilinan J."/>
            <person name="Park H.-J."/>
            <person name="Ramirez L."/>
            <person name="Alfaro M."/>
            <person name="Sun H."/>
            <person name="Tritt A."/>
            <person name="Yoshinaga Y."/>
            <person name="Zwiers L.-H."/>
            <person name="Turgeon B."/>
            <person name="Goodwin S."/>
            <person name="Spatafora J."/>
            <person name="Crous P."/>
            <person name="Grigoriev I."/>
        </authorList>
    </citation>
    <scope>NUCLEOTIDE SEQUENCE</scope>
    <source>
        <strain evidence="2">Tuck. ex Michener</strain>
    </source>
</reference>
<name>A0A6A6H9W2_VIRVR</name>
<keyword evidence="1" id="KW-1133">Transmembrane helix</keyword>
<dbReference type="Proteomes" id="UP000800092">
    <property type="component" value="Unassembled WGS sequence"/>
</dbReference>
<keyword evidence="3" id="KW-1185">Reference proteome</keyword>
<organism evidence="2 3">
    <name type="scientific">Viridothelium virens</name>
    <name type="common">Speckled blister lichen</name>
    <name type="synonym">Trypethelium virens</name>
    <dbReference type="NCBI Taxonomy" id="1048519"/>
    <lineage>
        <taxon>Eukaryota</taxon>
        <taxon>Fungi</taxon>
        <taxon>Dikarya</taxon>
        <taxon>Ascomycota</taxon>
        <taxon>Pezizomycotina</taxon>
        <taxon>Dothideomycetes</taxon>
        <taxon>Dothideomycetes incertae sedis</taxon>
        <taxon>Trypetheliales</taxon>
        <taxon>Trypetheliaceae</taxon>
        <taxon>Viridothelium</taxon>
    </lineage>
</organism>
<evidence type="ECO:0000256" key="1">
    <source>
        <dbReference type="SAM" id="Phobius"/>
    </source>
</evidence>